<keyword evidence="2" id="KW-1185">Reference proteome</keyword>
<gene>
    <name evidence="1" type="ORF">N782_02330</name>
</gene>
<comment type="caution">
    <text evidence="1">The sequence shown here is derived from an EMBL/GenBank/DDBJ whole genome shotgun (WGS) entry which is preliminary data.</text>
</comment>
<dbReference type="OrthoDB" id="2720271at2"/>
<dbReference type="Proteomes" id="UP000030147">
    <property type="component" value="Unassembled WGS sequence"/>
</dbReference>
<dbReference type="RefSeq" id="WP_036816991.1">
    <property type="nucleotide sequence ID" value="NZ_AVBF01000009.1"/>
</dbReference>
<name>A0A0A2TI62_9BACI</name>
<dbReference type="EMBL" id="AVBF01000009">
    <property type="protein sequence ID" value="KGP73751.1"/>
    <property type="molecule type" value="Genomic_DNA"/>
</dbReference>
<evidence type="ECO:0000313" key="2">
    <source>
        <dbReference type="Proteomes" id="UP000030147"/>
    </source>
</evidence>
<dbReference type="AlphaFoldDB" id="A0A0A2TI62"/>
<accession>A0A0A2TI62</accession>
<protein>
    <submittedName>
        <fullName evidence="1">Uncharacterized protein</fullName>
    </submittedName>
</protein>
<proteinExistence type="predicted"/>
<reference evidence="1 2" key="1">
    <citation type="journal article" date="2015" name="Stand. Genomic Sci.">
        <title>High quality draft genome sequence of the moderately halophilic bacterium Pontibacillus yanchengensis Y32(T) and comparison among Pontibacillus genomes.</title>
        <authorList>
            <person name="Huang J."/>
            <person name="Qiao Z.X."/>
            <person name="Tang J.W."/>
            <person name="Wang G."/>
        </authorList>
    </citation>
    <scope>NUCLEOTIDE SEQUENCE [LARGE SCALE GENOMIC DNA]</scope>
    <source>
        <strain evidence="1 2">Y32</strain>
    </source>
</reference>
<organism evidence="1 2">
    <name type="scientific">Pontibacillus yanchengensis Y32</name>
    <dbReference type="NCBI Taxonomy" id="1385514"/>
    <lineage>
        <taxon>Bacteria</taxon>
        <taxon>Bacillati</taxon>
        <taxon>Bacillota</taxon>
        <taxon>Bacilli</taxon>
        <taxon>Bacillales</taxon>
        <taxon>Bacillaceae</taxon>
        <taxon>Pontibacillus</taxon>
    </lineage>
</organism>
<evidence type="ECO:0000313" key="1">
    <source>
        <dbReference type="EMBL" id="KGP73751.1"/>
    </source>
</evidence>
<sequence>MCEESELLDEIINELERQNAINMLPNPEKEIYEYCLFVDFNMAIEAKHPGEYVLMDSIATPIERTANKYGMTPDEVIEILQSANYMIDKMLCLDA</sequence>